<protein>
    <submittedName>
        <fullName evidence="1">Uncharacterized protein</fullName>
    </submittedName>
</protein>
<evidence type="ECO:0000313" key="2">
    <source>
        <dbReference type="Proteomes" id="UP001595075"/>
    </source>
</evidence>
<name>A0ABR4CRW2_9HELO</name>
<keyword evidence="2" id="KW-1185">Reference proteome</keyword>
<organism evidence="1 2">
    <name type="scientific">Oculimacula yallundae</name>
    <dbReference type="NCBI Taxonomy" id="86028"/>
    <lineage>
        <taxon>Eukaryota</taxon>
        <taxon>Fungi</taxon>
        <taxon>Dikarya</taxon>
        <taxon>Ascomycota</taxon>
        <taxon>Pezizomycotina</taxon>
        <taxon>Leotiomycetes</taxon>
        <taxon>Helotiales</taxon>
        <taxon>Ploettnerulaceae</taxon>
        <taxon>Oculimacula</taxon>
    </lineage>
</organism>
<sequence length="93" mass="10417">MRGSQTQCRMNKRMLQTVCRELAISERASVRLIYLFRCTKEGRDGARSSSVRLGEGYKDSVVFARRQDGVVRLSKEGKGRGKGNDCVGEPGYL</sequence>
<gene>
    <name evidence="1" type="ORF">VTL71DRAFT_11660</name>
</gene>
<comment type="caution">
    <text evidence="1">The sequence shown here is derived from an EMBL/GenBank/DDBJ whole genome shotgun (WGS) entry which is preliminary data.</text>
</comment>
<dbReference type="EMBL" id="JAZHXI010000004">
    <property type="protein sequence ID" value="KAL2072317.1"/>
    <property type="molecule type" value="Genomic_DNA"/>
</dbReference>
<dbReference type="Proteomes" id="UP001595075">
    <property type="component" value="Unassembled WGS sequence"/>
</dbReference>
<proteinExistence type="predicted"/>
<reference evidence="1 2" key="1">
    <citation type="journal article" date="2024" name="Commun. Biol.">
        <title>Comparative genomic analysis of thermophilic fungi reveals convergent evolutionary adaptations and gene losses.</title>
        <authorList>
            <person name="Steindorff A.S."/>
            <person name="Aguilar-Pontes M.V."/>
            <person name="Robinson A.J."/>
            <person name="Andreopoulos B."/>
            <person name="LaButti K."/>
            <person name="Kuo A."/>
            <person name="Mondo S."/>
            <person name="Riley R."/>
            <person name="Otillar R."/>
            <person name="Haridas S."/>
            <person name="Lipzen A."/>
            <person name="Grimwood J."/>
            <person name="Schmutz J."/>
            <person name="Clum A."/>
            <person name="Reid I.D."/>
            <person name="Moisan M.C."/>
            <person name="Butler G."/>
            <person name="Nguyen T.T.M."/>
            <person name="Dewar K."/>
            <person name="Conant G."/>
            <person name="Drula E."/>
            <person name="Henrissat B."/>
            <person name="Hansel C."/>
            <person name="Singer S."/>
            <person name="Hutchinson M.I."/>
            <person name="de Vries R.P."/>
            <person name="Natvig D.O."/>
            <person name="Powell A.J."/>
            <person name="Tsang A."/>
            <person name="Grigoriev I.V."/>
        </authorList>
    </citation>
    <scope>NUCLEOTIDE SEQUENCE [LARGE SCALE GENOMIC DNA]</scope>
    <source>
        <strain evidence="1 2">CBS 494.80</strain>
    </source>
</reference>
<accession>A0ABR4CRW2</accession>
<evidence type="ECO:0000313" key="1">
    <source>
        <dbReference type="EMBL" id="KAL2072317.1"/>
    </source>
</evidence>